<dbReference type="GO" id="GO:0006935">
    <property type="term" value="P:chemotaxis"/>
    <property type="evidence" value="ECO:0007669"/>
    <property type="project" value="InterPro"/>
</dbReference>
<gene>
    <name evidence="7" type="ORF">N781_02215</name>
</gene>
<dbReference type="Pfam" id="PF00015">
    <property type="entry name" value="MCPsignal"/>
    <property type="match status" value="1"/>
</dbReference>
<dbReference type="PRINTS" id="PR00260">
    <property type="entry name" value="CHEMTRNSDUCR"/>
</dbReference>
<evidence type="ECO:0000313" key="8">
    <source>
        <dbReference type="Proteomes" id="UP000030528"/>
    </source>
</evidence>
<dbReference type="Proteomes" id="UP000030528">
    <property type="component" value="Unassembled WGS sequence"/>
</dbReference>
<evidence type="ECO:0000256" key="5">
    <source>
        <dbReference type="SAM" id="Phobius"/>
    </source>
</evidence>
<keyword evidence="4" id="KW-0175">Coiled coil</keyword>
<dbReference type="InterPro" id="IPR004090">
    <property type="entry name" value="Chemotax_Me-accpt_rcpt"/>
</dbReference>
<dbReference type="PROSITE" id="PS50111">
    <property type="entry name" value="CHEMOTAXIS_TRANSDUC_2"/>
    <property type="match status" value="1"/>
</dbReference>
<sequence>MKHIFSTLTTVTKAQWTQITAGTIMALLIALFSYFVPNLAVVLPVTGLLILSLLIAIMAYQTPSTSDDATDDVATVTEDYVRASLEEMRHVEAHAGHLQSMSGAVNGAADEINTVMMDMVNEITSQKTYIADFSEQMDRIDAMIQNLNAMIEVTNDTTENITSLSNNGKKQIDDFGDVFQGIISLTEQFASYNQELFDKMKAVTESLGSIEYISNQTNLLALNASIEAARAGEHGKGFGVVAQEIRKLSNQVKESADSINDIVNNVHESIRQQEESYQRDIGILEVGREKGDAVVQIFDDVITNIHSLHEQSQQMEQSSQEVERENQKVVAQMSELNDLTGELYSKTEGTSGLAMEQQSSMMELDMTATTMTEHIKKVQENLKEHLNGEDAGWVRPAEMSKRDHLKAVN</sequence>
<dbReference type="PANTHER" id="PTHR32089">
    <property type="entry name" value="METHYL-ACCEPTING CHEMOTAXIS PROTEIN MCPB"/>
    <property type="match status" value="1"/>
</dbReference>
<dbReference type="GO" id="GO:0016020">
    <property type="term" value="C:membrane"/>
    <property type="evidence" value="ECO:0007669"/>
    <property type="project" value="InterPro"/>
</dbReference>
<dbReference type="Gene3D" id="1.10.287.950">
    <property type="entry name" value="Methyl-accepting chemotaxis protein"/>
    <property type="match status" value="1"/>
</dbReference>
<proteinExistence type="inferred from homology"/>
<dbReference type="AlphaFoldDB" id="A0A0A5IE47"/>
<dbReference type="GO" id="GO:0004888">
    <property type="term" value="F:transmembrane signaling receptor activity"/>
    <property type="evidence" value="ECO:0007669"/>
    <property type="project" value="InterPro"/>
</dbReference>
<comment type="similarity">
    <text evidence="2">Belongs to the methyl-accepting chemotaxis (MCP) protein family.</text>
</comment>
<dbReference type="STRING" id="1385510.GCA_000425205_00039"/>
<dbReference type="SMART" id="SM00283">
    <property type="entry name" value="MA"/>
    <property type="match status" value="1"/>
</dbReference>
<feature type="transmembrane region" description="Helical" evidence="5">
    <location>
        <begin position="16"/>
        <end position="36"/>
    </location>
</feature>
<protein>
    <recommendedName>
        <fullName evidence="6">Methyl-accepting transducer domain-containing protein</fullName>
    </recommendedName>
</protein>
<keyword evidence="8" id="KW-1185">Reference proteome</keyword>
<dbReference type="GO" id="GO:0007165">
    <property type="term" value="P:signal transduction"/>
    <property type="evidence" value="ECO:0007669"/>
    <property type="project" value="UniProtKB-KW"/>
</dbReference>
<evidence type="ECO:0000256" key="4">
    <source>
        <dbReference type="SAM" id="Coils"/>
    </source>
</evidence>
<keyword evidence="5" id="KW-0472">Membrane</keyword>
<comment type="caution">
    <text evidence="7">The sequence shown here is derived from an EMBL/GenBank/DDBJ whole genome shotgun (WGS) entry which is preliminary data.</text>
</comment>
<evidence type="ECO:0000259" key="6">
    <source>
        <dbReference type="PROSITE" id="PS50111"/>
    </source>
</evidence>
<evidence type="ECO:0000256" key="3">
    <source>
        <dbReference type="PROSITE-ProRule" id="PRU00284"/>
    </source>
</evidence>
<name>A0A0A5IE47_9BACI</name>
<dbReference type="InterPro" id="IPR004089">
    <property type="entry name" value="MCPsignal_dom"/>
</dbReference>
<evidence type="ECO:0000256" key="2">
    <source>
        <dbReference type="ARBA" id="ARBA00029447"/>
    </source>
</evidence>
<feature type="domain" description="Methyl-accepting transducer" evidence="6">
    <location>
        <begin position="101"/>
        <end position="337"/>
    </location>
</feature>
<keyword evidence="5" id="KW-0812">Transmembrane</keyword>
<reference evidence="7 8" key="1">
    <citation type="submission" date="2013-08" db="EMBL/GenBank/DDBJ databases">
        <authorList>
            <person name="Huang J."/>
            <person name="Wang G."/>
        </authorList>
    </citation>
    <scope>NUCLEOTIDE SEQUENCE [LARGE SCALE GENOMIC DNA]</scope>
    <source>
        <strain evidence="7 8">JSM 076056</strain>
    </source>
</reference>
<feature type="coiled-coil region" evidence="4">
    <location>
        <begin position="305"/>
        <end position="339"/>
    </location>
</feature>
<dbReference type="SUPFAM" id="SSF58104">
    <property type="entry name" value="Methyl-accepting chemotaxis protein (MCP) signaling domain"/>
    <property type="match status" value="1"/>
</dbReference>
<dbReference type="OrthoDB" id="266313at2"/>
<evidence type="ECO:0000313" key="7">
    <source>
        <dbReference type="EMBL" id="KGX94107.1"/>
    </source>
</evidence>
<keyword evidence="5" id="KW-1133">Transmembrane helix</keyword>
<feature type="transmembrane region" description="Helical" evidence="5">
    <location>
        <begin position="41"/>
        <end position="60"/>
    </location>
</feature>
<dbReference type="RefSeq" id="WP_026798873.1">
    <property type="nucleotide sequence ID" value="NZ_AULI01000001.1"/>
</dbReference>
<dbReference type="eggNOG" id="COG0840">
    <property type="taxonomic scope" value="Bacteria"/>
</dbReference>
<organism evidence="7 8">
    <name type="scientific">Pontibacillus halophilus JSM 076056 = DSM 19796</name>
    <dbReference type="NCBI Taxonomy" id="1385510"/>
    <lineage>
        <taxon>Bacteria</taxon>
        <taxon>Bacillati</taxon>
        <taxon>Bacillota</taxon>
        <taxon>Bacilli</taxon>
        <taxon>Bacillales</taxon>
        <taxon>Bacillaceae</taxon>
        <taxon>Pontibacillus</taxon>
    </lineage>
</organism>
<evidence type="ECO:0000256" key="1">
    <source>
        <dbReference type="ARBA" id="ARBA00023224"/>
    </source>
</evidence>
<dbReference type="PANTHER" id="PTHR32089:SF112">
    <property type="entry name" value="LYSOZYME-LIKE PROTEIN-RELATED"/>
    <property type="match status" value="1"/>
</dbReference>
<dbReference type="EMBL" id="AVPE01000001">
    <property type="protein sequence ID" value="KGX94107.1"/>
    <property type="molecule type" value="Genomic_DNA"/>
</dbReference>
<keyword evidence="1 3" id="KW-0807">Transducer</keyword>
<accession>A0A0A5IE47</accession>